<accession>A0A1D1XQY7</accession>
<dbReference type="InterPro" id="IPR000182">
    <property type="entry name" value="GNAT_dom"/>
</dbReference>
<dbReference type="GO" id="GO:0000781">
    <property type="term" value="C:chromosome, telomeric region"/>
    <property type="evidence" value="ECO:0007669"/>
    <property type="project" value="GOC"/>
</dbReference>
<comment type="similarity">
    <text evidence="1">Belongs to the HAT1 family.</text>
</comment>
<evidence type="ECO:0000256" key="4">
    <source>
        <dbReference type="ARBA" id="ARBA00023315"/>
    </source>
</evidence>
<dbReference type="InterPro" id="IPR019467">
    <property type="entry name" value="Hat1_N"/>
</dbReference>
<dbReference type="SUPFAM" id="SSF55729">
    <property type="entry name" value="Acyl-CoA N-acyltransferases (Nat)"/>
    <property type="match status" value="1"/>
</dbReference>
<evidence type="ECO:0000256" key="2">
    <source>
        <dbReference type="ARBA" id="ARBA00013184"/>
    </source>
</evidence>
<evidence type="ECO:0000256" key="5">
    <source>
        <dbReference type="ARBA" id="ARBA00048017"/>
    </source>
</evidence>
<dbReference type="InterPro" id="IPR037113">
    <property type="entry name" value="Hat1_N_sf"/>
</dbReference>
<gene>
    <name evidence="8" type="primary">HATB_2</name>
    <name evidence="8" type="ORF">g.52708</name>
</gene>
<name>A0A1D1XQY7_9ARAE</name>
<dbReference type="AlphaFoldDB" id="A0A1D1XQY7"/>
<evidence type="ECO:0000313" key="8">
    <source>
        <dbReference type="EMBL" id="JAT44800.1"/>
    </source>
</evidence>
<organism evidence="8">
    <name type="scientific">Anthurium amnicola</name>
    <dbReference type="NCBI Taxonomy" id="1678845"/>
    <lineage>
        <taxon>Eukaryota</taxon>
        <taxon>Viridiplantae</taxon>
        <taxon>Streptophyta</taxon>
        <taxon>Embryophyta</taxon>
        <taxon>Tracheophyta</taxon>
        <taxon>Spermatophyta</taxon>
        <taxon>Magnoliopsida</taxon>
        <taxon>Liliopsida</taxon>
        <taxon>Araceae</taxon>
        <taxon>Pothoideae</taxon>
        <taxon>Potheae</taxon>
        <taxon>Anthurium</taxon>
    </lineage>
</organism>
<evidence type="ECO:0000256" key="3">
    <source>
        <dbReference type="ARBA" id="ARBA00022679"/>
    </source>
</evidence>
<evidence type="ECO:0000256" key="1">
    <source>
        <dbReference type="ARBA" id="ARBA00010543"/>
    </source>
</evidence>
<dbReference type="InterPro" id="IPR016181">
    <property type="entry name" value="Acyl_CoA_acyltransferase"/>
</dbReference>
<keyword evidence="4" id="KW-0012">Acyltransferase</keyword>
<evidence type="ECO:0000259" key="6">
    <source>
        <dbReference type="Pfam" id="PF00583"/>
    </source>
</evidence>
<reference evidence="8" key="1">
    <citation type="submission" date="2015-07" db="EMBL/GenBank/DDBJ databases">
        <title>Transcriptome Assembly of Anthurium amnicola.</title>
        <authorList>
            <person name="Suzuki J."/>
        </authorList>
    </citation>
    <scope>NUCLEOTIDE SEQUENCE</scope>
</reference>
<proteinExistence type="inferred from homology"/>
<evidence type="ECO:0000259" key="7">
    <source>
        <dbReference type="Pfam" id="PF10394"/>
    </source>
</evidence>
<dbReference type="EMBL" id="GDJX01023136">
    <property type="protein sequence ID" value="JAT44800.1"/>
    <property type="molecule type" value="Transcribed_RNA"/>
</dbReference>
<dbReference type="InterPro" id="IPR017380">
    <property type="entry name" value="Hist_AcTrfase_B-typ_cat-su"/>
</dbReference>
<keyword evidence="3 8" id="KW-0808">Transferase</keyword>
<dbReference type="Gene3D" id="3.40.630.30">
    <property type="match status" value="1"/>
</dbReference>
<dbReference type="GO" id="GO:0031509">
    <property type="term" value="P:subtelomeric heterochromatin formation"/>
    <property type="evidence" value="ECO:0007669"/>
    <property type="project" value="InterPro"/>
</dbReference>
<dbReference type="Pfam" id="PF00583">
    <property type="entry name" value="Acetyltransf_1"/>
    <property type="match status" value="1"/>
</dbReference>
<dbReference type="GO" id="GO:0005634">
    <property type="term" value="C:nucleus"/>
    <property type="evidence" value="ECO:0007669"/>
    <property type="project" value="InterPro"/>
</dbReference>
<protein>
    <recommendedName>
        <fullName evidence="2">histone acetyltransferase</fullName>
        <ecNumber evidence="2">2.3.1.48</ecNumber>
    </recommendedName>
</protein>
<dbReference type="Pfam" id="PF10394">
    <property type="entry name" value="Hat1_N"/>
    <property type="match status" value="1"/>
</dbReference>
<feature type="domain" description="Histone acetyl transferase HAT1 N-terminal" evidence="7">
    <location>
        <begin position="30"/>
        <end position="199"/>
    </location>
</feature>
<comment type="catalytic activity">
    <reaction evidence="5">
        <text>L-lysyl-[protein] + acetyl-CoA = N(6)-acetyl-L-lysyl-[protein] + CoA + H(+)</text>
        <dbReference type="Rhea" id="RHEA:45948"/>
        <dbReference type="Rhea" id="RHEA-COMP:9752"/>
        <dbReference type="Rhea" id="RHEA-COMP:10731"/>
        <dbReference type="ChEBI" id="CHEBI:15378"/>
        <dbReference type="ChEBI" id="CHEBI:29969"/>
        <dbReference type="ChEBI" id="CHEBI:57287"/>
        <dbReference type="ChEBI" id="CHEBI:57288"/>
        <dbReference type="ChEBI" id="CHEBI:61930"/>
        <dbReference type="EC" id="2.3.1.48"/>
    </reaction>
</comment>
<feature type="domain" description="N-acetyltransferase" evidence="6">
    <location>
        <begin position="230"/>
        <end position="282"/>
    </location>
</feature>
<sequence>MALKRRDEESSVEKKKKKRVGFAGIDSGIVANECIKIFLVSREEEVDATSSSSIDPVDINLFFGEEGKIYGYNGLKINVWVSSISFHAYADIMFESTSDGGKGITDLKPALQKIFGESLVEKKIFLQSFSTERQYIRNVVSDGAVICHNAVGGKDNYLDTGKHVDDADSTIEVIRMHLNSMPVGVLYSRLVPLVLLLVEGSRPVDITDPRWEIYFVVKKTPDQLGDVFLELLGFTTVYWFYHYPDTTRLRISQILVLPPYQGQGFGRLLLESVNSVAVSDNVYDVTVEEPSDYLQHLRACMDTFRLLTFESARAAAASLALYIKGANFSNRARKFRLDPPARVIENVRDKFKINKKQLLRCWEILVYLNLDTENDRCMEHFRGIVSDRVKDDILDKDAGKDEKQLMDVPNDYNHEMTFVVFRSPNTGNPNSLYGNGGLDETSREKQLNQLVDERVEEIAEIAKRVSMIQKP</sequence>
<dbReference type="FunFam" id="3.40.630.30:FF:000077">
    <property type="entry name" value="Histone acetyltransferase type B catalytic subunit"/>
    <property type="match status" value="1"/>
</dbReference>
<dbReference type="PANTHER" id="PTHR12046">
    <property type="entry name" value="HISTONE ACETYLTRANSFERASE TYPE B CATALYTIC SUBUNIT"/>
    <property type="match status" value="1"/>
</dbReference>
<dbReference type="Gene3D" id="3.90.360.10">
    <property type="entry name" value="Histone acetyl transferase 1 (HAT1), N-terminal domain"/>
    <property type="match status" value="1"/>
</dbReference>
<dbReference type="EC" id="2.3.1.48" evidence="2"/>
<dbReference type="CDD" id="cd04301">
    <property type="entry name" value="NAT_SF"/>
    <property type="match status" value="1"/>
</dbReference>
<dbReference type="GO" id="GO:0004402">
    <property type="term" value="F:histone acetyltransferase activity"/>
    <property type="evidence" value="ECO:0007669"/>
    <property type="project" value="InterPro"/>
</dbReference>